<feature type="domain" description="LysM" evidence="2">
    <location>
        <begin position="146"/>
        <end position="195"/>
    </location>
</feature>
<evidence type="ECO:0000256" key="1">
    <source>
        <dbReference type="SAM" id="MobiDB-lite"/>
    </source>
</evidence>
<dbReference type="Pfam" id="PF01476">
    <property type="entry name" value="LysM"/>
    <property type="match status" value="1"/>
</dbReference>
<dbReference type="Gene3D" id="3.10.350.10">
    <property type="entry name" value="LysM domain"/>
    <property type="match status" value="1"/>
</dbReference>
<dbReference type="NCBIfam" id="NF008399">
    <property type="entry name" value="PRK11198.1"/>
    <property type="match status" value="1"/>
</dbReference>
<name>A0A099FEX8_9RHOB</name>
<evidence type="ECO:0000313" key="3">
    <source>
        <dbReference type="EMBL" id="KGJ09320.1"/>
    </source>
</evidence>
<dbReference type="EMBL" id="JRKS01000003">
    <property type="protein sequence ID" value="KGJ09320.1"/>
    <property type="molecule type" value="Genomic_DNA"/>
</dbReference>
<dbReference type="OrthoDB" id="370541at2"/>
<dbReference type="PANTHER" id="PTHR34700:SF8">
    <property type="entry name" value="POTASSIUM BINDING PROTEIN KBP"/>
    <property type="match status" value="1"/>
</dbReference>
<comment type="caution">
    <text evidence="3">The sequence shown here is derived from an EMBL/GenBank/DDBJ whole genome shotgun (WGS) entry which is preliminary data.</text>
</comment>
<dbReference type="PANTHER" id="PTHR34700">
    <property type="entry name" value="POTASSIUM BINDING PROTEIN KBP"/>
    <property type="match status" value="1"/>
</dbReference>
<feature type="region of interest" description="Disordered" evidence="1">
    <location>
        <begin position="15"/>
        <end position="75"/>
    </location>
</feature>
<sequence>MGFWDFVKDSGKSIFGTAEAAEPEVEPKAAPQAAPQAAPKAEPKAAPAPTAGAAPQAAPKAAPTPQHDAETKRKLDALNAEVAALGLDSGDVRLYLNGDTVKVESKGADRATMEKLILAVGNIKGIARVEADLPEDPTAPKAVEPVFHEVKKGENLSEIAQKYLGKASRYREIFEANKPMLTDPDKIYPGQKLRIPQD</sequence>
<dbReference type="CDD" id="cd00118">
    <property type="entry name" value="LysM"/>
    <property type="match status" value="1"/>
</dbReference>
<dbReference type="Proteomes" id="UP000029917">
    <property type="component" value="Unassembled WGS sequence"/>
</dbReference>
<dbReference type="InterPro" id="IPR018392">
    <property type="entry name" value="LysM"/>
</dbReference>
<evidence type="ECO:0000259" key="2">
    <source>
        <dbReference type="PROSITE" id="PS51782"/>
    </source>
</evidence>
<dbReference type="SUPFAM" id="SSF54106">
    <property type="entry name" value="LysM domain"/>
    <property type="match status" value="1"/>
</dbReference>
<dbReference type="AlphaFoldDB" id="A0A099FEX8"/>
<accession>A0A099FEX8</accession>
<organism evidence="3 4">
    <name type="scientific">Paracoccus sphaerophysae</name>
    <dbReference type="NCBI Taxonomy" id="690417"/>
    <lineage>
        <taxon>Bacteria</taxon>
        <taxon>Pseudomonadati</taxon>
        <taxon>Pseudomonadota</taxon>
        <taxon>Alphaproteobacteria</taxon>
        <taxon>Rhodobacterales</taxon>
        <taxon>Paracoccaceae</taxon>
        <taxon>Paracoccus</taxon>
    </lineage>
</organism>
<protein>
    <recommendedName>
        <fullName evidence="2">LysM domain-containing protein</fullName>
    </recommendedName>
</protein>
<keyword evidence="4" id="KW-1185">Reference proteome</keyword>
<dbReference type="STRING" id="690417.IC63_02390"/>
<reference evidence="3 4" key="2">
    <citation type="submission" date="2014-10" db="EMBL/GenBank/DDBJ databases">
        <title>Paracoccus sanguinis sp. nov., isolated from clinical specimens of New York State patients.</title>
        <authorList>
            <person name="Mingle L.A."/>
            <person name="Cole J.A."/>
            <person name="Lapierre P."/>
            <person name="Musser K.A."/>
        </authorList>
    </citation>
    <scope>NUCLEOTIDE SEQUENCE [LARGE SCALE GENOMIC DNA]</scope>
    <source>
        <strain evidence="3 4">HAMBI 3106</strain>
    </source>
</reference>
<evidence type="ECO:0000313" key="4">
    <source>
        <dbReference type="Proteomes" id="UP000029917"/>
    </source>
</evidence>
<dbReference type="PROSITE" id="PS51782">
    <property type="entry name" value="LYSM"/>
    <property type="match status" value="1"/>
</dbReference>
<reference evidence="3 4" key="1">
    <citation type="submission" date="2014-09" db="EMBL/GenBank/DDBJ databases">
        <authorList>
            <person name="McGinnis J.M."/>
            <person name="Wolfgang W.J."/>
        </authorList>
    </citation>
    <scope>NUCLEOTIDE SEQUENCE [LARGE SCALE GENOMIC DNA]</scope>
    <source>
        <strain evidence="3 4">HAMBI 3106</strain>
    </source>
</reference>
<dbReference type="InterPro" id="IPR036779">
    <property type="entry name" value="LysM_dom_sf"/>
</dbReference>
<dbReference type="InterPro" id="IPR052196">
    <property type="entry name" value="Bact_Kbp"/>
</dbReference>
<dbReference type="RefSeq" id="WP_036716539.1">
    <property type="nucleotide sequence ID" value="NZ_JRKS01000003.1"/>
</dbReference>
<proteinExistence type="predicted"/>
<feature type="compositionally biased region" description="Low complexity" evidence="1">
    <location>
        <begin position="28"/>
        <end position="66"/>
    </location>
</feature>
<dbReference type="SMART" id="SM00257">
    <property type="entry name" value="LysM"/>
    <property type="match status" value="1"/>
</dbReference>
<gene>
    <name evidence="3" type="ORF">IC63_02390</name>
</gene>